<keyword evidence="1" id="KW-0285">Flavoprotein</keyword>
<dbReference type="Pfam" id="PF03450">
    <property type="entry name" value="CO_deh_flav_C"/>
    <property type="match status" value="1"/>
</dbReference>
<dbReference type="InterPro" id="IPR036318">
    <property type="entry name" value="FAD-bd_PCMH-like_sf"/>
</dbReference>
<dbReference type="Pfam" id="PF00941">
    <property type="entry name" value="FAD_binding_5"/>
    <property type="match status" value="1"/>
</dbReference>
<evidence type="ECO:0000256" key="2">
    <source>
        <dbReference type="ARBA" id="ARBA00022827"/>
    </source>
</evidence>
<dbReference type="Proteomes" id="UP000287177">
    <property type="component" value="Unassembled WGS sequence"/>
</dbReference>
<dbReference type="InterPro" id="IPR016166">
    <property type="entry name" value="FAD-bd_PCMH"/>
</dbReference>
<proteinExistence type="predicted"/>
<accession>A0A439DP33</accession>
<evidence type="ECO:0000313" key="5">
    <source>
        <dbReference type="EMBL" id="RWA17072.1"/>
    </source>
</evidence>
<reference evidence="5 6" key="1">
    <citation type="submission" date="2013-06" db="EMBL/GenBank/DDBJ databases">
        <title>The draft sequence of the Mycobacterium elephantis genome.</title>
        <authorList>
            <person name="Pettersson F.B."/>
            <person name="Das S."/>
            <person name="Dasgupta S."/>
            <person name="Bhattacharya A."/>
            <person name="Kirsebom L.A."/>
        </authorList>
    </citation>
    <scope>NUCLEOTIDE SEQUENCE [LARGE SCALE GENOMIC DNA]</scope>
    <source>
        <strain evidence="5 6">DSM 44368</strain>
    </source>
</reference>
<evidence type="ECO:0000256" key="1">
    <source>
        <dbReference type="ARBA" id="ARBA00022630"/>
    </source>
</evidence>
<gene>
    <name evidence="5" type="ORF">MELE44368_25615</name>
</gene>
<dbReference type="Gene3D" id="3.30.390.50">
    <property type="entry name" value="CO dehydrogenase flavoprotein, C-terminal domain"/>
    <property type="match status" value="1"/>
</dbReference>
<evidence type="ECO:0000259" key="4">
    <source>
        <dbReference type="PROSITE" id="PS51387"/>
    </source>
</evidence>
<dbReference type="SMART" id="SM01092">
    <property type="entry name" value="CO_deh_flav_C"/>
    <property type="match status" value="1"/>
</dbReference>
<dbReference type="AlphaFoldDB" id="A0A439DP33"/>
<dbReference type="Gene3D" id="3.30.465.10">
    <property type="match status" value="1"/>
</dbReference>
<dbReference type="InterPro" id="IPR051312">
    <property type="entry name" value="Diverse_Substr_Oxidored"/>
</dbReference>
<comment type="caution">
    <text evidence="5">The sequence shown here is derived from an EMBL/GenBank/DDBJ whole genome shotgun (WGS) entry which is preliminary data.</text>
</comment>
<dbReference type="Gene3D" id="3.30.43.10">
    <property type="entry name" value="Uridine Diphospho-n-acetylenolpyruvylglucosamine Reductase, domain 2"/>
    <property type="match status" value="1"/>
</dbReference>
<dbReference type="PANTHER" id="PTHR42659:SF2">
    <property type="entry name" value="XANTHINE DEHYDROGENASE SUBUNIT C-RELATED"/>
    <property type="match status" value="1"/>
</dbReference>
<dbReference type="FunFam" id="3.30.465.10:FF:000017">
    <property type="entry name" value="Xanthine dehydrogenase, FAD binding subunit"/>
    <property type="match status" value="1"/>
</dbReference>
<dbReference type="InterPro" id="IPR016169">
    <property type="entry name" value="FAD-bd_PCMH_sub2"/>
</dbReference>
<protein>
    <submittedName>
        <fullName evidence="5">Carbon monoxide dehydrogenase medium subunit</fullName>
    </submittedName>
</protein>
<dbReference type="GO" id="GO:0071949">
    <property type="term" value="F:FAD binding"/>
    <property type="evidence" value="ECO:0007669"/>
    <property type="project" value="InterPro"/>
</dbReference>
<dbReference type="InterPro" id="IPR002346">
    <property type="entry name" value="Mopterin_DH_FAD-bd"/>
</dbReference>
<name>A0A439DP33_9MYCO</name>
<feature type="domain" description="FAD-binding PCMH-type" evidence="4">
    <location>
        <begin position="2"/>
        <end position="179"/>
    </location>
</feature>
<evidence type="ECO:0000256" key="3">
    <source>
        <dbReference type="ARBA" id="ARBA00023002"/>
    </source>
</evidence>
<dbReference type="PROSITE" id="PS51387">
    <property type="entry name" value="FAD_PCMH"/>
    <property type="match status" value="1"/>
</dbReference>
<dbReference type="SUPFAM" id="SSF55447">
    <property type="entry name" value="CO dehydrogenase flavoprotein C-terminal domain-like"/>
    <property type="match status" value="1"/>
</dbReference>
<keyword evidence="6" id="KW-1185">Reference proteome</keyword>
<keyword evidence="3" id="KW-0560">Oxidoreductase</keyword>
<dbReference type="InterPro" id="IPR005107">
    <property type="entry name" value="CO_DH_flav_C"/>
</dbReference>
<sequence>MQVPGPFEYERATSVDHAVGLLDRLGDGAMVVAGGHSLLPMMKLRIANPEYLVDINDLVTELGYIEVEPTLVRIGAMTRHRQALESDALAAVCPIFRDAEKVIADPVVRNRGTVGGSLCQADPAEDLTTVCTVLDAVCVARGPAGEREIAIDDFLAGPYETALAHNELLTEIRIPLALHSSSAYSKVERRVGDWAVAAAGAAVTLDGETLRAVRLGLTAVNVDPAALAEVGADLAGQPATEETFAEAGRGAAQACSPVSDMRGSADYKRHLASELTIRTLRTAAARARDNN</sequence>
<dbReference type="InterPro" id="IPR036683">
    <property type="entry name" value="CO_DH_flav_C_dom_sf"/>
</dbReference>
<dbReference type="InterPro" id="IPR016167">
    <property type="entry name" value="FAD-bd_PCMH_sub1"/>
</dbReference>
<organism evidence="5 6">
    <name type="scientific">Mycolicibacterium elephantis DSM 44368</name>
    <dbReference type="NCBI Taxonomy" id="1335622"/>
    <lineage>
        <taxon>Bacteria</taxon>
        <taxon>Bacillati</taxon>
        <taxon>Actinomycetota</taxon>
        <taxon>Actinomycetes</taxon>
        <taxon>Mycobacteriales</taxon>
        <taxon>Mycobacteriaceae</taxon>
        <taxon>Mycolicibacterium</taxon>
    </lineage>
</organism>
<dbReference type="GO" id="GO:0016491">
    <property type="term" value="F:oxidoreductase activity"/>
    <property type="evidence" value="ECO:0007669"/>
    <property type="project" value="UniProtKB-KW"/>
</dbReference>
<dbReference type="RefSeq" id="WP_128110260.1">
    <property type="nucleotide sequence ID" value="NZ_ATDN01000036.1"/>
</dbReference>
<keyword evidence="2" id="KW-0274">FAD</keyword>
<dbReference type="EMBL" id="ATDN01000036">
    <property type="protein sequence ID" value="RWA17072.1"/>
    <property type="molecule type" value="Genomic_DNA"/>
</dbReference>
<dbReference type="PANTHER" id="PTHR42659">
    <property type="entry name" value="XANTHINE DEHYDROGENASE SUBUNIT C-RELATED"/>
    <property type="match status" value="1"/>
</dbReference>
<dbReference type="SUPFAM" id="SSF56176">
    <property type="entry name" value="FAD-binding/transporter-associated domain-like"/>
    <property type="match status" value="1"/>
</dbReference>
<evidence type="ECO:0000313" key="6">
    <source>
        <dbReference type="Proteomes" id="UP000287177"/>
    </source>
</evidence>